<dbReference type="InterPro" id="IPR002347">
    <property type="entry name" value="SDR_fam"/>
</dbReference>
<dbReference type="OrthoDB" id="1669814at2759"/>
<reference evidence="3 4" key="1">
    <citation type="journal article" date="2018" name="Elife">
        <title>Firefly genomes illuminate parallel origins of bioluminescence in beetles.</title>
        <authorList>
            <person name="Fallon T.R."/>
            <person name="Lower S.E."/>
            <person name="Chang C.H."/>
            <person name="Bessho-Uehara M."/>
            <person name="Martin G.J."/>
            <person name="Bewick A.J."/>
            <person name="Behringer M."/>
            <person name="Debat H.J."/>
            <person name="Wong I."/>
            <person name="Day J.C."/>
            <person name="Suvorov A."/>
            <person name="Silva C.J."/>
            <person name="Stanger-Hall K.F."/>
            <person name="Hall D.W."/>
            <person name="Schmitz R.J."/>
            <person name="Nelson D.R."/>
            <person name="Lewis S.M."/>
            <person name="Shigenobu S."/>
            <person name="Bybee S.M."/>
            <person name="Larracuente A.M."/>
            <person name="Oba Y."/>
            <person name="Weng J.K."/>
        </authorList>
    </citation>
    <scope>NUCLEOTIDE SEQUENCE [LARGE SCALE GENOMIC DNA]</scope>
    <source>
        <strain evidence="3">1611_PpyrPB1</strain>
        <tissue evidence="3">Whole body</tissue>
    </source>
</reference>
<dbReference type="PROSITE" id="PS00061">
    <property type="entry name" value="ADH_SHORT"/>
    <property type="match status" value="1"/>
</dbReference>
<evidence type="ECO:0000313" key="3">
    <source>
        <dbReference type="EMBL" id="KAB0805533.1"/>
    </source>
</evidence>
<comment type="similarity">
    <text evidence="1">Belongs to the short-chain dehydrogenases/reductases (SDR) family.</text>
</comment>
<dbReference type="AlphaFoldDB" id="A0A5N4B7L4"/>
<proteinExistence type="inferred from homology"/>
<sequence>MMNKATCISTMIGNMYIRHCSQASRFKGKVALISGATRGIGLATARRFAQEGAKVIISSRKQKNVDEALQTLHSEGLEVTGLASHVSKESDRRALLYEAENLGGIDILFQNAGAHPNPGKIVDCTEGMWDKTMDTNLKASFFLAKESLPLIQKRGGGSIIFMSSIAAYSPFKAGGAVYSVSKGGLLVLTKAMAGEFAEYNIRVNCVAPGIIDTEFARILGPHLDELLKTVPLNRCGKTEDVSGVVAFLASQDASFITGETIVISGGMISRI</sequence>
<evidence type="ECO:0000313" key="4">
    <source>
        <dbReference type="Proteomes" id="UP000327044"/>
    </source>
</evidence>
<accession>A0A5N4B7L4</accession>
<dbReference type="Proteomes" id="UP000327044">
    <property type="component" value="Unassembled WGS sequence"/>
</dbReference>
<dbReference type="InterPro" id="IPR036291">
    <property type="entry name" value="NAD(P)-bd_dom_sf"/>
</dbReference>
<name>A0A5N4B7L4_PHOPY</name>
<gene>
    <name evidence="3" type="ORF">PPYR_02503</name>
</gene>
<dbReference type="SUPFAM" id="SSF51735">
    <property type="entry name" value="NAD(P)-binding Rossmann-fold domains"/>
    <property type="match status" value="1"/>
</dbReference>
<organism evidence="3 4">
    <name type="scientific">Photinus pyralis</name>
    <name type="common">Common eastern firefly</name>
    <name type="synonym">Lampyris pyralis</name>
    <dbReference type="NCBI Taxonomy" id="7054"/>
    <lineage>
        <taxon>Eukaryota</taxon>
        <taxon>Metazoa</taxon>
        <taxon>Ecdysozoa</taxon>
        <taxon>Arthropoda</taxon>
        <taxon>Hexapoda</taxon>
        <taxon>Insecta</taxon>
        <taxon>Pterygota</taxon>
        <taxon>Neoptera</taxon>
        <taxon>Endopterygota</taxon>
        <taxon>Coleoptera</taxon>
        <taxon>Polyphaga</taxon>
        <taxon>Elateriformia</taxon>
        <taxon>Elateroidea</taxon>
        <taxon>Lampyridae</taxon>
        <taxon>Lampyrinae</taxon>
        <taxon>Photinus</taxon>
    </lineage>
</organism>
<protein>
    <recommendedName>
        <fullName evidence="5">Dehydrogenase/reductase SDR family member 4</fullName>
    </recommendedName>
</protein>
<evidence type="ECO:0000256" key="2">
    <source>
        <dbReference type="ARBA" id="ARBA00023002"/>
    </source>
</evidence>
<comment type="caution">
    <text evidence="3">The sequence shown here is derived from an EMBL/GenBank/DDBJ whole genome shotgun (WGS) entry which is preliminary data.</text>
</comment>
<keyword evidence="2" id="KW-0560">Oxidoreductase</keyword>
<dbReference type="NCBIfam" id="NF005559">
    <property type="entry name" value="PRK07231.1"/>
    <property type="match status" value="1"/>
</dbReference>
<dbReference type="FunFam" id="3.40.50.720:FF:000084">
    <property type="entry name" value="Short-chain dehydrogenase reductase"/>
    <property type="match status" value="1"/>
</dbReference>
<dbReference type="PANTHER" id="PTHR43943">
    <property type="entry name" value="DEHYDROGENASE/REDUCTASE (SDR FAMILY) MEMBER 4"/>
    <property type="match status" value="1"/>
</dbReference>
<dbReference type="InterPro" id="IPR020904">
    <property type="entry name" value="Sc_DH/Rdtase_CS"/>
</dbReference>
<dbReference type="GO" id="GO:0016491">
    <property type="term" value="F:oxidoreductase activity"/>
    <property type="evidence" value="ECO:0007669"/>
    <property type="project" value="UniProtKB-KW"/>
</dbReference>
<keyword evidence="4" id="KW-1185">Reference proteome</keyword>
<dbReference type="PANTHER" id="PTHR43943:SF2">
    <property type="entry name" value="DEHYDROGENASE_REDUCTASE 4"/>
    <property type="match status" value="1"/>
</dbReference>
<evidence type="ECO:0008006" key="5">
    <source>
        <dbReference type="Google" id="ProtNLM"/>
    </source>
</evidence>
<dbReference type="EMBL" id="VVIM01000001">
    <property type="protein sequence ID" value="KAB0805533.1"/>
    <property type="molecule type" value="Genomic_DNA"/>
</dbReference>
<dbReference type="Pfam" id="PF13561">
    <property type="entry name" value="adh_short_C2"/>
    <property type="match status" value="1"/>
</dbReference>
<dbReference type="Gene3D" id="3.40.50.720">
    <property type="entry name" value="NAD(P)-binding Rossmann-like Domain"/>
    <property type="match status" value="1"/>
</dbReference>
<dbReference type="PRINTS" id="PR00080">
    <property type="entry name" value="SDRFAMILY"/>
</dbReference>
<evidence type="ECO:0000256" key="1">
    <source>
        <dbReference type="ARBA" id="ARBA00006484"/>
    </source>
</evidence>
<dbReference type="PRINTS" id="PR00081">
    <property type="entry name" value="GDHRDH"/>
</dbReference>
<dbReference type="InParanoid" id="A0A5N4B7L4"/>